<dbReference type="InterPro" id="IPR008254">
    <property type="entry name" value="Flavodoxin/NO_synth"/>
</dbReference>
<reference evidence="3 4" key="1">
    <citation type="submission" date="2019-06" db="EMBL/GenBank/DDBJ databases">
        <title>Sequencing the genomes of 1000 actinobacteria strains.</title>
        <authorList>
            <person name="Klenk H.-P."/>
        </authorList>
    </citation>
    <scope>NUCLEOTIDE SEQUENCE [LARGE SCALE GENOMIC DNA]</scope>
    <source>
        <strain evidence="3 4">DSM 41649</strain>
    </source>
</reference>
<dbReference type="GO" id="GO:0016020">
    <property type="term" value="C:membrane"/>
    <property type="evidence" value="ECO:0007669"/>
    <property type="project" value="TreeGrafter"/>
</dbReference>
<dbReference type="Proteomes" id="UP000318416">
    <property type="component" value="Unassembled WGS sequence"/>
</dbReference>
<proteinExistence type="inferred from homology"/>
<evidence type="ECO:0000256" key="1">
    <source>
        <dbReference type="ARBA" id="ARBA00006961"/>
    </source>
</evidence>
<dbReference type="GO" id="GO:0003955">
    <property type="term" value="F:NAD(P)H dehydrogenase (quinone) activity"/>
    <property type="evidence" value="ECO:0007669"/>
    <property type="project" value="InterPro"/>
</dbReference>
<dbReference type="GO" id="GO:0010181">
    <property type="term" value="F:FMN binding"/>
    <property type="evidence" value="ECO:0007669"/>
    <property type="project" value="InterPro"/>
</dbReference>
<dbReference type="InterPro" id="IPR005025">
    <property type="entry name" value="FMN_Rdtase-like_dom"/>
</dbReference>
<comment type="similarity">
    <text evidence="1">Belongs to the WrbA family.</text>
</comment>
<name>A0A561ES30_9ACTN</name>
<dbReference type="InterPro" id="IPR029039">
    <property type="entry name" value="Flavoprotein-like_sf"/>
</dbReference>
<accession>A0A561ES30</accession>
<dbReference type="RefSeq" id="WP_145791703.1">
    <property type="nucleotide sequence ID" value="NZ_BAAABR010000006.1"/>
</dbReference>
<dbReference type="SUPFAM" id="SSF52218">
    <property type="entry name" value="Flavoproteins"/>
    <property type="match status" value="1"/>
</dbReference>
<protein>
    <submittedName>
        <fullName evidence="3">NAD(P)H dehydrogenase (Quinone)</fullName>
    </submittedName>
</protein>
<dbReference type="PANTHER" id="PTHR30546:SF23">
    <property type="entry name" value="FLAVOPROTEIN-LIKE PROTEIN YCP4-RELATED"/>
    <property type="match status" value="1"/>
</dbReference>
<dbReference type="Gene3D" id="3.40.50.360">
    <property type="match status" value="1"/>
</dbReference>
<evidence type="ECO:0000259" key="2">
    <source>
        <dbReference type="PROSITE" id="PS50902"/>
    </source>
</evidence>
<dbReference type="InterPro" id="IPR010089">
    <property type="entry name" value="Flavoprotein_WrbA-like"/>
</dbReference>
<comment type="caution">
    <text evidence="3">The sequence shown here is derived from an EMBL/GenBank/DDBJ whole genome shotgun (WGS) entry which is preliminary data.</text>
</comment>
<dbReference type="PANTHER" id="PTHR30546">
    <property type="entry name" value="FLAVODOXIN-RELATED PROTEIN WRBA-RELATED"/>
    <property type="match status" value="1"/>
</dbReference>
<dbReference type="FunFam" id="3.40.50.360:FF:000001">
    <property type="entry name" value="NAD(P)H dehydrogenase (Quinone) FQR1-like"/>
    <property type="match status" value="1"/>
</dbReference>
<dbReference type="AlphaFoldDB" id="A0A561ES30"/>
<feature type="domain" description="Flavodoxin-like" evidence="2">
    <location>
        <begin position="4"/>
        <end position="190"/>
    </location>
</feature>
<evidence type="ECO:0000313" key="4">
    <source>
        <dbReference type="Proteomes" id="UP000318416"/>
    </source>
</evidence>
<organism evidence="3 4">
    <name type="scientific">Kitasatospora atroaurantiaca</name>
    <dbReference type="NCBI Taxonomy" id="285545"/>
    <lineage>
        <taxon>Bacteria</taxon>
        <taxon>Bacillati</taxon>
        <taxon>Actinomycetota</taxon>
        <taxon>Actinomycetes</taxon>
        <taxon>Kitasatosporales</taxon>
        <taxon>Streptomycetaceae</taxon>
        <taxon>Kitasatospora</taxon>
    </lineage>
</organism>
<dbReference type="NCBIfam" id="TIGR01755">
    <property type="entry name" value="flav_wrbA"/>
    <property type="match status" value="1"/>
</dbReference>
<gene>
    <name evidence="3" type="ORF">FB465_3495</name>
</gene>
<sequence>MTNVAVIYYSSTGHVHKLAQEAAQAAEKVGAEVRLRKVAELAPEAAIAGNQAWADHVAATKDVAEATLEDLEWADVILLGTPTRFGLPAAQLKQFIDTTGGLWYQGKLVNKVVSSFTSTSTAHGGQESTLLALNNTFYHWGAIIVAPGYADPVQFAPANGNPYGASHVSNNTNPPGEENLGSIGFQARRAVEIATALKAGFKTA</sequence>
<dbReference type="OrthoDB" id="9801479at2"/>
<evidence type="ECO:0000313" key="3">
    <source>
        <dbReference type="EMBL" id="TWE18422.1"/>
    </source>
</evidence>
<keyword evidence="4" id="KW-1185">Reference proteome</keyword>
<dbReference type="PROSITE" id="PS50902">
    <property type="entry name" value="FLAVODOXIN_LIKE"/>
    <property type="match status" value="1"/>
</dbReference>
<dbReference type="EMBL" id="VIVR01000001">
    <property type="protein sequence ID" value="TWE18422.1"/>
    <property type="molecule type" value="Genomic_DNA"/>
</dbReference>
<dbReference type="Pfam" id="PF03358">
    <property type="entry name" value="FMN_red"/>
    <property type="match status" value="1"/>
</dbReference>
<dbReference type="NCBIfam" id="NF002999">
    <property type="entry name" value="PRK03767.1"/>
    <property type="match status" value="1"/>
</dbReference>